<feature type="domain" description="Ketosynthase family 3 (KS3)" evidence="14">
    <location>
        <begin position="4307"/>
        <end position="4731"/>
    </location>
</feature>
<feature type="region of interest" description="N-terminal hotdog fold" evidence="12">
    <location>
        <begin position="5175"/>
        <end position="5293"/>
    </location>
</feature>
<reference evidence="16 17" key="1">
    <citation type="submission" date="2019-07" db="EMBL/GenBank/DDBJ databases">
        <title>Lentzea xizangensis sp. nov., isolated from Qinghai-Tibetan Plateau Soils.</title>
        <authorList>
            <person name="Huang J."/>
        </authorList>
    </citation>
    <scope>NUCLEOTIDE SEQUENCE [LARGE SCALE GENOMIC DNA]</scope>
    <source>
        <strain evidence="16 17">FXJ1.1311</strain>
    </source>
</reference>
<dbReference type="Gene3D" id="3.90.180.10">
    <property type="entry name" value="Medium-chain alcohol dehydrogenases, catalytic domain"/>
    <property type="match status" value="2"/>
</dbReference>
<evidence type="ECO:0000256" key="11">
    <source>
        <dbReference type="ARBA" id="ARBA00066981"/>
    </source>
</evidence>
<dbReference type="SUPFAM" id="SSF50129">
    <property type="entry name" value="GroES-like"/>
    <property type="match status" value="2"/>
</dbReference>
<organism evidence="16 17">
    <name type="scientific">Lentzea tibetensis</name>
    <dbReference type="NCBI Taxonomy" id="2591470"/>
    <lineage>
        <taxon>Bacteria</taxon>
        <taxon>Bacillati</taxon>
        <taxon>Actinomycetota</taxon>
        <taxon>Actinomycetes</taxon>
        <taxon>Pseudonocardiales</taxon>
        <taxon>Pseudonocardiaceae</taxon>
        <taxon>Lentzea</taxon>
    </lineage>
</organism>
<dbReference type="Gene3D" id="3.40.50.720">
    <property type="entry name" value="NAD(P)-binding Rossmann-like Domain"/>
    <property type="match status" value="5"/>
</dbReference>
<dbReference type="SMART" id="SM00826">
    <property type="entry name" value="PKS_DH"/>
    <property type="match status" value="3"/>
</dbReference>
<sequence>MGRRSRVESRLIAGLNTVGGNVLRRQRITDERCGLVIRVDLIRPVTELLRDNARRFPEKVAFVDARRAVGYAELEARTRRIGAGLAAAGIERGDRVALFLDNSVEVVETYLGILRAGAIAVPLNPHSSDHELGYLLDDSGARLVVTDPAHREQVTRTLARGRDFQLVVTRTDDLYESWAATESGQEARDGLGLDEPAWILYTSGTTGNPKGVVSTQRNALWSVAACYAPIPSLSAEDRVLWPLPLHHSLAHIVCVLAVTAVGATARIMGGFTPDDALRHLREDRSTVLVGVPALYHHLEHAARGQRFEDLRLCLVGGSVTSPDLRAAVERTFGVPLLDAYGSTETCGAITTGGLAVPGLTVRLVDDAGTDVPSGTEGEVVVGSPGVALGYHEQPEATAEVFRDGWYHTGDLARRDENGYLTITGRRRELIIRGGENVHPAEVEDVIRKVPGVADVAVAGRAHDVLGEVPIAYVVPGDEDLDPAAVFATCREFLAFFKVPEEICAIDEIPRTPSGKIKRHLLAERPARLLATADTRHEFAPAAPAADNEITAALRERLEGTDDLAFLIELIRRELAELCDAGKARPDTAFRALGLTSVTAVELRNRLTAATGLELPATVAFDHPNAGALAEHLRAELLGLRPSVLPAVRVTGSREPIAVVGIGVRLPGGVASPEDLWDLLANGRDVIGDFPDDRGWDVDALYDPDPHAPGKSYTRRGGFLADAAEFDAGFFEISPREALAMDPQQRLLLETSWEALEHAGIDPASLRGTDVGVYTGLMNQHYGTGRVPESVEGVRAMGTATSVAAGRVAYVLGLRGPAVVVDTACSSSLVTLHLAAQALRSGECSMALAGGATVMSTPESFVDFSRQQALAADGRCKAFADSADGTAWAEGAGVLVLERLSDARRNGHQVLALLRGSAVNQDGASNGLSAPNGPAQQQVIRQALANAGLTAADVDAVEAHGTGTALGDPIEAQAIIAAYGHDRAQPLWLGSLKSNIGHAQAAAGVAGVIKMILSLRHGVLPRTLHVDAPSSKIDWSSGAVSLLTEQQHWPEHGRPRRAGVSSFGASGTNAHVVLEQGDAVAPAEGTAATTALPIAVSGRSREALRDQAARLRDVLSDQDVGELGRALVSDRTAWEHRAVVLAESIDQAVAGLGVVAEDGSAPDVLTGVADADGRTVFVFPGQGAQWDGMARGLWAADEVFAERMEECARALAPHVDWSLADVVNGVAGAPGYDRVDVLQPVTFAVMVSLAAVWQAHGVQPDAVVGHSQGELAAACVAGALPLEDAARIIALRSKAIAAGLTGRGAMLSVVAPEPVVRDLVAPWEDRLWIAAANGPDATTVSGDPDALVEFEAVLSGKAMLRWRLPGVDFAGHSGHVESIRDELLRACEGITPRTSRIPFYSTVTGEVLDTSGLDAEYWYRNLRQTVRFGATTEALAAAGHGVFVEVSTHPVLTSNIQEIARDAVVCGTLRRDTDDRARFVRSLAELFTRGVPVDWDALLPARTRRLALPTYAFQRDHYWLPSAATGDPAAIGQAEASHPLLGAVVETPESGGVVLTGRLSPAAQPWLADHVVSGVPTVPSSALVDLVVHAGDQVEHPVLDEFVIESPIVLPDNGYVRVQVAVGGADGSGRRAVSVHAKADAGPWIRHATGFLSAGATVGGDPLPWPPDGARAVEPAEHYAALADRGVGHGPALRCLEKVWVRGDEVFGEALLPERMDSAGYGVHPALLETAVQLVPAERDAVPVSWQRVVLHASGATSVRIRLADNGVELTDADGRPVLTVGALAAAPLVAARQDDARDALFAIDWVPFTGARGRTAASGWVQFEVRPGDVDDVRRVRLALGEALAALRESGQERLVVITRDDTDPAVTAVWGLVRAAQTENPDRIMLADLGPDGHLDFDLDALAAADEWQVSVRDGRVCVPRLVRAAHEPSSGEVLDPAGTVLVTGGTGTLGALIARHVITNHGVRSLVLASRRGLEAPGAAELQAELSELGARVEIVACDIAERDQVRALLSCAPADAPLTAVVHTAGVLDDGVVTALTPERFDAVLRPKADAAVHLDELTRGLGLAAFVLFSSASGVFGNGGQGNYAAANTFLDAVAVRRRAAGEAAVSLAWGYWGQTSALTSGLGQADMARMARQGMKPLGSAQGVVLFDLGLTSSRATLVPAALDVAALRRMAATGPVPSVLRGLAGRGRSTARAATGLAARLSGLAEPKQLDLLVDVISAEAATVLGGGRDLVRRTRAFKEMGFDSLTAVELRNRLNAVTALHLPTTLVFDYPNPAALAAHLRAELVGTTAGPVTAVASTVTAEPIAVVGIGVRLPGGVSSPEELWELLARGGDVIGDFPADRGWDADAVYDPDPDAPGKSYSRSGGFLSGVADFDAGFFGISPREALAMDPQQRLLLETSWEALERAGVDPAALRGEAVGVYTGLINNNYVGIPGIGTELDGHLLTGGASSVAAGRVSYVLGVEGPAVTVDTACSSSLVAIHLASQALRSGECTMALAGGATVMVTSDPFIEFSRQRGLAVDGRCKAFADGADGTGWGEGVGVLVLERLSDARRNGRRILGLVRGSAINQDGASNGLTAPNGPSQQRVIRQALANAGVSAAEVDAVEAHGTGTTLGDPIEAQALIATYGQNRAEPLYLGSLKSNVGHPQAAAGVAGVIKMLLAMRHGVLPPTLHVDAPSSKIDWSAGSVSLVTEAADWPSTGRPRRAGVSSFGVSGTNAHVVLEEAPPVVDVEVTPAHETALPVVVSARSTAALQGQAARLADFAEDSSACLTEIAGTLAGRSSWEYRAVVVAEDRAEAVDGLRALAEGRSASSVVSGVADVSGKTVFVFPGQGAQWVGMARGLWAADPVFAAQMARCEQALAAVVDWSLADVVHGVDGAPTIDRVDVVQPVSFAVMVSLAEVWCSRGVTPDAVVGHSQGELAAACVAGALSLEDAARIVALRSKVIAAELAGRGGMMSVAEPVDRVAERLTGRVEIAAVNGPESVVVAGDPDALDELRQRCLDDGVRARLIPVDYASHTWHVDAIRERLAELLGGIASSAPVVPWLSTVDFEWVDGPVDAGYWYRNLRQRVRFADAIGLLANEDFGVFVEVSSHPVLTSSMQDVVGTRGVICGTLRRDQDEPRRLLQSLAELHVRGVAVDWALPAGRVELPTYAFQRERYWLTPPAGAGDLSGVGLAGTGHPLLGAVVESPDGVLLSGRISLGTHGWLADHAVSDVVIVPGTALVEMAIHAGDQVNHPVLDELVIETPLRLAEGDVLRLQVAVSDADATGRCPVTIHSRPDRETGEWTRHATGFLAAGSAATGADLTAWPPRDAAPIELSEFYDELAGRGYHYGPAFRGLTAAWVRGEEIFAEVGLPEGVDAAGFGIHPALFDAALHAGAVTTVDSASADESQVALPFAWNGVVLRATGATSVRARVVNHPDGLRLDLADPLGEPVLSISALVTRATPLAQLGESRDREVLYAVDWTPLPLELTDTAGVVVTNVQDLTALPETPPWLVLPVDGTELVRDALSRVLAVLQEVLADPRWSSTRLAVWTRGGVVAKHGDVVDPAVAAVWGLVRSAQTECPERVLLADADTLLGLDVVAAAGEWQVAIRDGIAYAPRLARAGGGLRPSGVPWVLDTTGAGTLDNLALLPCPDASAPLGAGEVRVDVRACGLNFRDVLTALGMYPGAASMGGEGAGVVLEVGPGVTRFAPGDRVMSQDLLFGPVAVVEERLLATVPDGWSFEQAAATPVAFLTAFYGLSVLAGVTEGERVLVHAGAGGVGMAAVQLARYLGAEVFATASTGKHDVLRAMGLADTHIGDSRCVDFEQRFRDATGGRGVDVVLNSLTGEFVDASARLLAVGGRFIEMGKTDIRDAGAFPGVRYQAFDLREAGPDAIGRMLRDLVVLFEAGALRPLPITVWDMGEAPDAFRHMAQGKHVGKNVLRVGRPLDQDGTVLITGGTGTLGGLTARHLVAGHGVRHVVLASRRGPDAPGADGLRAELEGLGARVDVVACDVSDRAQAESLLAGIPALTGVVHTAGALDDGVVSAQNPDRIDAVLRPKADAAVHLDELTRGRDLAAFVLFSAAAGVLGGAGQSNYAAANTFLDALAQRRRAAGEAATSVAWGYWAETSELTANLGEADLARMARAGVRPLESAQGMALLDAALVSPRAALVPIALDVAALRRQAVPSILSGLAGRSRKAASSEKAATGLVARLAALPRDEQVAALVELVRTEAAAVLGGAPDLVRATGAFRDAGFDSLTAVELRNRLTGITELQLPATLVFDHPNPANLAEHLHGRLLGSAAEAVRVAAPVALQEPIAIVGIGVRLPGGIFGPDEFWDLLAAGGDVMGGFPEDRGWNVETLYDPDPDAPGKSYTRSGAFLDHAAEFDAAFFGISPREALAMDPQQRLLLETTWEALERAEIDPTSLRGKDIGVYTGLIYHDYGTGEGAVPEGLEGHRVAGAAGSVAAGRVSYVLGLEGPAVVVDTACSSSLVALHLAAQGLRLGECSMALAGGATVMATPQTFVDFSRQGGLSVDGRCKAFADAADGTGWAEGVGVLVLERLSDARRHGRQILGVVRGSAMNQDGASNGLTAPNGPAQQRVIRQALANAGVPAAEVDVVEAHGTGTTLGDPIEAQAVIATYGQDRAQPLWLGSVKSNLGHTQAAAGVVAVIKMLLAMRHGVMPRTLHVDAPSSKVDWSAGSVSVLADHREWPRDGHPRRAGVSSFGVSGTNAHLVLEEAPDVEAPAVSDVDGVVPLVVSGRSADALRGQAARLAEVDAGVGELAGSLVGRSLWEHRAVVLAEDRDSAVAGLRALAEGRSASGVVTGVADGLAGKLVFAFTGQGAQRSGMGRELYEAYPVFAARFDEVCAALGTPVRDVVFGEPDGRLDQTVFTQPALFAFEVALAALLESWGMRPEVLVGHSIGELSAAYVAGVWSLPDAAKLVTARAGLMQALPEGGAMAAVAATEDEVLEVLASWDGACVAAVNGASSVVISGTAEAVAGASAVLVERGHRVKPLRVSHAFHSALMEPMLAEFREVAESVEYREPRIPIVSTAGGDMGTPEYWVQQVRRPVRFADAVATVAQQGDRVWVEVGPDGALTAMTPDAAAIALCRRDKPEVTTLLTGLAELFTRGVPTDWTHHLPESSGRVVLPTYAFQRERYWFTRSGGTGDLAAVGLNPAEHPLLGAVMESPAGLTLTGRISLATHAWLADHAVSGVVIVPGAALVDMAIHAGDRVEHPVLDELVIEAPMRLTEATVLRVQVSVAEVDGTGRRPVEIHSCSDGDWVRNATGFLAPDSPPVSTALAVWPPEGAEAVGLGGFYETLTERGYEYGPVFQGLTAAWVRGDEVFGEVTLPDPGDATGFGIHPALLDAALHTGAVVDEPEETGTVKLPFAWNRVALHANGATAVRVHAVEGPDGLSLELSDADGRLVLTVGSLVTRTIPAGELAVTAKRGQDALYVVDWTTLAVAPRPLPDGAAWRVVHAGTDVPGGAEPERTRVVLAQVLDALQGFLADPASNRLLVTTSRAVAVDATEAVDPVAAAVWGLVRAAQAENPDRIVLADLDSRIDVDPDELADLGEWQVAVRGDRIHAPRLARAGGELRPADDGPWVLDTTAAGTLENLALVPHPEALAPLGGGEVRVDVRACGLNFRDVLMALGMYPGEISLGGEGAGVVVEVGPEVTALRPGDRVMGLGLAFGPVVVADGRLLTRIPPHWSFEQAAAVPTAYLTAFYGLRVLGGLTEGERVLVHAGAGGVGMAAVQLAQHFGAEVFATASTGKHDVLRAMGLDDAHIGDSRSLEFEQRFRDGVDVVLDSLAGEFVDASLRLLRPGGRFLEMGKTDVRDAAEVARRHDRVLYQAFDLVEAGPVLIGQMLGELVTLLESGAVRPLPLTVWDIRQAPDAFRHMAQAKHVGKNVLRIGRSLDQDGTVLITGGTGALGGSVARHVVTGHGVRDLVLASRSGAEAPGAAELRAELEQLGARVSFVACDVASRAQVETLLAGIPNLTGVIHTAGVLDDGLVTALTAERMDTVLRPKVDAAVHLDELTRGRDLAAFVLFSSASGVLGSGGQGSYCAANTFLDAVAERRRAAGESATSLAWGAWEGGMVARLGETDLARMARSGMRALDPALGMELLDAGITSPRPALVPIDLDLAALRKQAATGALAPILRGLAGRTRRTASVAQASTGLLAKLVALPESEQIGTLVELVRTEAAAVLGGSTDLVRANGAFRDAGFDSLTAVELRNRLTSLTEVTLPATLVFDYPNPQALAEHLHGQLVDGAGPQSVVLPMVLTALDTAANLIDRFAGSTSDASHIRLKLRGIFDGLGDRNELSDIEDATTEDLYDILDQELDAI</sequence>
<feature type="domain" description="PKS/mFAS DH" evidence="15">
    <location>
        <begin position="5175"/>
        <end position="5441"/>
    </location>
</feature>
<keyword evidence="2" id="KW-0597">Phosphoprotein</keyword>
<dbReference type="GO" id="GO:0004315">
    <property type="term" value="F:3-oxoacyl-[acyl-carrier-protein] synthase activity"/>
    <property type="evidence" value="ECO:0007669"/>
    <property type="project" value="InterPro"/>
</dbReference>
<name>A0A563EJK9_9PSEU</name>
<dbReference type="Gene3D" id="3.30.300.30">
    <property type="match status" value="1"/>
</dbReference>
<dbReference type="SMART" id="SM00825">
    <property type="entry name" value="PKS_KS"/>
    <property type="match status" value="3"/>
</dbReference>
<protein>
    <recommendedName>
        <fullName evidence="11">6-deoxyerythronolide-B synthase</fullName>
        <ecNumber evidence="11">2.3.1.94</ecNumber>
    </recommendedName>
</protein>
<dbReference type="InterPro" id="IPR001227">
    <property type="entry name" value="Ac_transferase_dom_sf"/>
</dbReference>
<dbReference type="SMART" id="SM00829">
    <property type="entry name" value="PKS_ER"/>
    <property type="match status" value="2"/>
</dbReference>
<dbReference type="PANTHER" id="PTHR43775">
    <property type="entry name" value="FATTY ACID SYNTHASE"/>
    <property type="match status" value="1"/>
</dbReference>
<dbReference type="PANTHER" id="PTHR43775:SF51">
    <property type="entry name" value="INACTIVE PHENOLPHTHIOCEROL SYNTHESIS POLYKETIDE SYNTHASE TYPE I PKS1-RELATED"/>
    <property type="match status" value="1"/>
</dbReference>
<dbReference type="InterPro" id="IPR025110">
    <property type="entry name" value="AMP-bd_C"/>
</dbReference>
<comment type="caution">
    <text evidence="12">Lacks conserved residue(s) required for the propagation of feature annotation.</text>
</comment>
<dbReference type="InterPro" id="IPR016035">
    <property type="entry name" value="Acyl_Trfase/lysoPLipase"/>
</dbReference>
<feature type="region of interest" description="C-terminal hotdog fold" evidence="12">
    <location>
        <begin position="5305"/>
        <end position="5441"/>
    </location>
</feature>
<dbReference type="InterPro" id="IPR002364">
    <property type="entry name" value="Quin_OxRdtase/zeta-crystal_CS"/>
</dbReference>
<dbReference type="Gene3D" id="3.10.129.110">
    <property type="entry name" value="Polyketide synthase dehydratase"/>
    <property type="match status" value="3"/>
</dbReference>
<dbReference type="InterPro" id="IPR020806">
    <property type="entry name" value="PKS_PP-bd"/>
</dbReference>
<dbReference type="SUPFAM" id="SSF56801">
    <property type="entry name" value="Acetyl-CoA synthetase-like"/>
    <property type="match status" value="1"/>
</dbReference>
<dbReference type="PROSITE" id="PS00012">
    <property type="entry name" value="PHOSPHOPANTETHEINE"/>
    <property type="match status" value="3"/>
</dbReference>
<dbReference type="SUPFAM" id="SSF52151">
    <property type="entry name" value="FabD/lysophospholipase-like"/>
    <property type="match status" value="3"/>
</dbReference>
<dbReference type="InterPro" id="IPR042104">
    <property type="entry name" value="PKS_dehydratase_sf"/>
</dbReference>
<dbReference type="Pfam" id="PF00109">
    <property type="entry name" value="ketoacyl-synt"/>
    <property type="match status" value="3"/>
</dbReference>
<dbReference type="CDD" id="cd05195">
    <property type="entry name" value="enoyl_red"/>
    <property type="match status" value="2"/>
</dbReference>
<dbReference type="InterPro" id="IPR049900">
    <property type="entry name" value="PKS_mFAS_DH"/>
</dbReference>
<feature type="domain" description="Carrier" evidence="13">
    <location>
        <begin position="2214"/>
        <end position="2291"/>
    </location>
</feature>
<dbReference type="InterPro" id="IPR000873">
    <property type="entry name" value="AMP-dep_synth/lig_dom"/>
</dbReference>
<feature type="domain" description="Ketosynthase family 3 (KS3)" evidence="14">
    <location>
        <begin position="653"/>
        <end position="1075"/>
    </location>
</feature>
<dbReference type="InterPro" id="IPR011032">
    <property type="entry name" value="GroES-like_sf"/>
</dbReference>
<dbReference type="InterPro" id="IPR045851">
    <property type="entry name" value="AMP-bd_C_sf"/>
</dbReference>
<dbReference type="Proteomes" id="UP000316639">
    <property type="component" value="Unassembled WGS sequence"/>
</dbReference>
<gene>
    <name evidence="16" type="ORF">FKR81_35075</name>
</gene>
<comment type="pathway">
    <text evidence="9">Antibiotic biosynthesis; erythromycin biosynthesis.</text>
</comment>
<dbReference type="InterPro" id="IPR032821">
    <property type="entry name" value="PKS_assoc"/>
</dbReference>
<dbReference type="InterPro" id="IPR006162">
    <property type="entry name" value="Ppantetheine_attach_site"/>
</dbReference>
<dbReference type="GO" id="GO:0004312">
    <property type="term" value="F:fatty acid synthase activity"/>
    <property type="evidence" value="ECO:0007669"/>
    <property type="project" value="TreeGrafter"/>
</dbReference>
<evidence type="ECO:0000256" key="12">
    <source>
        <dbReference type="PROSITE-ProRule" id="PRU01363"/>
    </source>
</evidence>
<dbReference type="InterPro" id="IPR020807">
    <property type="entry name" value="PKS_DH"/>
</dbReference>
<dbReference type="Pfam" id="PF02801">
    <property type="entry name" value="Ketoacyl-synt_C"/>
    <property type="match status" value="3"/>
</dbReference>
<evidence type="ECO:0000259" key="13">
    <source>
        <dbReference type="PROSITE" id="PS50075"/>
    </source>
</evidence>
<feature type="region of interest" description="N-terminal hotdog fold" evidence="12">
    <location>
        <begin position="3188"/>
        <end position="3309"/>
    </location>
</feature>
<evidence type="ECO:0000313" key="16">
    <source>
        <dbReference type="EMBL" id="TWP46679.1"/>
    </source>
</evidence>
<dbReference type="InterPro" id="IPR013968">
    <property type="entry name" value="PKS_KR"/>
</dbReference>
<dbReference type="Pfam" id="PF00698">
    <property type="entry name" value="Acyl_transf_1"/>
    <property type="match status" value="3"/>
</dbReference>
<dbReference type="SMART" id="SM00822">
    <property type="entry name" value="PKS_KR"/>
    <property type="match status" value="3"/>
</dbReference>
<dbReference type="EMBL" id="VOBR01000031">
    <property type="protein sequence ID" value="TWP46679.1"/>
    <property type="molecule type" value="Genomic_DNA"/>
</dbReference>
<keyword evidence="3" id="KW-0808">Transferase</keyword>
<dbReference type="GO" id="GO:0006633">
    <property type="term" value="P:fatty acid biosynthetic process"/>
    <property type="evidence" value="ECO:0007669"/>
    <property type="project" value="InterPro"/>
</dbReference>
<evidence type="ECO:0000256" key="1">
    <source>
        <dbReference type="ARBA" id="ARBA00022450"/>
    </source>
</evidence>
<dbReference type="GO" id="GO:0016491">
    <property type="term" value="F:oxidoreductase activity"/>
    <property type="evidence" value="ECO:0007669"/>
    <property type="project" value="InterPro"/>
</dbReference>
<dbReference type="FunFam" id="3.90.180.10:FF:000032">
    <property type="entry name" value="Probable polyketide synthase pks1"/>
    <property type="match status" value="2"/>
</dbReference>
<dbReference type="Gene3D" id="3.30.70.3290">
    <property type="match status" value="3"/>
</dbReference>
<evidence type="ECO:0000256" key="2">
    <source>
        <dbReference type="ARBA" id="ARBA00022553"/>
    </source>
</evidence>
<evidence type="ECO:0000256" key="6">
    <source>
        <dbReference type="ARBA" id="ARBA00023315"/>
    </source>
</evidence>
<dbReference type="SUPFAM" id="SSF55048">
    <property type="entry name" value="Probable ACP-binding domain of malonyl-CoA ACP transacylase"/>
    <property type="match status" value="3"/>
</dbReference>
<dbReference type="Pfam" id="PF14765">
    <property type="entry name" value="PS-DH"/>
    <property type="match status" value="3"/>
</dbReference>
<dbReference type="InterPro" id="IPR050091">
    <property type="entry name" value="PKS_NRPS_Biosynth_Enz"/>
</dbReference>
<dbReference type="Pfam" id="PF00550">
    <property type="entry name" value="PP-binding"/>
    <property type="match status" value="4"/>
</dbReference>
<evidence type="ECO:0000256" key="10">
    <source>
        <dbReference type="ARBA" id="ARBA00063272"/>
    </source>
</evidence>
<dbReference type="PROSITE" id="PS52004">
    <property type="entry name" value="KS3_2"/>
    <property type="match status" value="3"/>
</dbReference>
<dbReference type="InterPro" id="IPR020841">
    <property type="entry name" value="PKS_Beta-ketoAc_synthase_dom"/>
</dbReference>
<feature type="domain" description="Carrier" evidence="13">
    <location>
        <begin position="4213"/>
        <end position="4290"/>
    </location>
</feature>
<feature type="region of interest" description="C-terminal hotdog fold" evidence="12">
    <location>
        <begin position="1669"/>
        <end position="1817"/>
    </location>
</feature>
<evidence type="ECO:0000256" key="3">
    <source>
        <dbReference type="ARBA" id="ARBA00022679"/>
    </source>
</evidence>
<keyword evidence="5" id="KW-0511">Multifunctional enzyme</keyword>
<dbReference type="Pfam" id="PF13193">
    <property type="entry name" value="AMP-binding_C"/>
    <property type="match status" value="1"/>
</dbReference>
<comment type="caution">
    <text evidence="16">The sequence shown here is derived from an EMBL/GenBank/DDBJ whole genome shotgun (WGS) entry which is preliminary data.</text>
</comment>
<proteinExistence type="predicted"/>
<dbReference type="PROSITE" id="PS52019">
    <property type="entry name" value="PKS_MFAS_DH"/>
    <property type="match status" value="3"/>
</dbReference>
<dbReference type="InterPro" id="IPR020845">
    <property type="entry name" value="AMP-binding_CS"/>
</dbReference>
<dbReference type="Gene3D" id="3.40.366.10">
    <property type="entry name" value="Malonyl-Coenzyme A Acyl Carrier Protein, domain 2"/>
    <property type="match status" value="3"/>
</dbReference>
<dbReference type="FunFam" id="1.10.1200.10:FF:000007">
    <property type="entry name" value="Probable polyketide synthase pks17"/>
    <property type="match status" value="3"/>
</dbReference>
<dbReference type="InterPro" id="IPR055123">
    <property type="entry name" value="SpnB-like_Rossmann"/>
</dbReference>
<comment type="function">
    <text evidence="8">Involved in the biosynthesis of antibiotic erythromycin via the biosynthesis of its aglycone precursor, 6-deoxyerythronolide B (6-dEB).</text>
</comment>
<dbReference type="Pfam" id="PF13602">
    <property type="entry name" value="ADH_zinc_N_2"/>
    <property type="match status" value="2"/>
</dbReference>
<feature type="active site" description="Proton acceptor; for dehydratase activity" evidence="12">
    <location>
        <position position="3218"/>
    </location>
</feature>
<dbReference type="InterPro" id="IPR016039">
    <property type="entry name" value="Thiolase-like"/>
</dbReference>
<dbReference type="InterPro" id="IPR018201">
    <property type="entry name" value="Ketoacyl_synth_AS"/>
</dbReference>
<dbReference type="FunFam" id="3.40.366.10:FF:000002">
    <property type="entry name" value="Probable polyketide synthase 2"/>
    <property type="match status" value="2"/>
</dbReference>
<dbReference type="Pfam" id="PF21089">
    <property type="entry name" value="PKS_DH_N"/>
    <property type="match status" value="3"/>
</dbReference>
<dbReference type="Gene3D" id="3.40.47.10">
    <property type="match status" value="3"/>
</dbReference>
<feature type="domain" description="PKS/mFAS DH" evidence="15">
    <location>
        <begin position="3188"/>
        <end position="3460"/>
    </location>
</feature>
<dbReference type="GO" id="GO:0047879">
    <property type="term" value="F:erythronolide synthase activity"/>
    <property type="evidence" value="ECO:0007669"/>
    <property type="project" value="UniProtKB-EC"/>
</dbReference>
<dbReference type="Pfam" id="PF08240">
    <property type="entry name" value="ADH_N"/>
    <property type="match status" value="2"/>
</dbReference>
<accession>A0A563EJK9</accession>
<dbReference type="Gene3D" id="1.10.1200.10">
    <property type="entry name" value="ACP-like"/>
    <property type="match status" value="4"/>
</dbReference>
<dbReference type="InterPro" id="IPR020843">
    <property type="entry name" value="ER"/>
</dbReference>
<dbReference type="Gene3D" id="3.40.50.12780">
    <property type="entry name" value="N-terminal domain of ligase-like"/>
    <property type="match status" value="1"/>
</dbReference>
<dbReference type="GO" id="GO:0031177">
    <property type="term" value="F:phosphopantetheine binding"/>
    <property type="evidence" value="ECO:0007669"/>
    <property type="project" value="InterPro"/>
</dbReference>
<dbReference type="Pfam" id="PF00501">
    <property type="entry name" value="AMP-binding"/>
    <property type="match status" value="1"/>
</dbReference>
<dbReference type="InterPro" id="IPR036291">
    <property type="entry name" value="NAD(P)-bd_dom_sf"/>
</dbReference>
<comment type="subunit">
    <text evidence="10">Homodimer. Erythronolide synthase is composed of EryAI, EryAII and EryAIII multimodular (2 modules) polypeptides each coding for a functional synthase subunit which participates in 2 of the six FAS-like elongation steps required for formation of the polyketide. Module 1, 2, 3, 4, 5, and 6 participating in biosynthesis steps 1, 2, 3, 4, 5, and 6, respectively.</text>
</comment>
<dbReference type="PROSITE" id="PS00455">
    <property type="entry name" value="AMP_BINDING"/>
    <property type="match status" value="1"/>
</dbReference>
<dbReference type="InterPro" id="IPR014031">
    <property type="entry name" value="Ketoacyl_synth_C"/>
</dbReference>
<dbReference type="EC" id="2.3.1.94" evidence="11"/>
<dbReference type="SMART" id="SM01294">
    <property type="entry name" value="PKS_PP_betabranch"/>
    <property type="match status" value="4"/>
</dbReference>
<dbReference type="InterPro" id="IPR036736">
    <property type="entry name" value="ACP-like_sf"/>
</dbReference>
<evidence type="ECO:0000256" key="9">
    <source>
        <dbReference type="ARBA" id="ARBA00060622"/>
    </source>
</evidence>
<dbReference type="InterPro" id="IPR009081">
    <property type="entry name" value="PP-bd_ACP"/>
</dbReference>
<feature type="active site" description="Proton donor; for dehydratase activity" evidence="12">
    <location>
        <position position="5364"/>
    </location>
</feature>
<dbReference type="SUPFAM" id="SSF53901">
    <property type="entry name" value="Thiolase-like"/>
    <property type="match status" value="3"/>
</dbReference>
<keyword evidence="4" id="KW-0677">Repeat</keyword>
<feature type="domain" description="Carrier" evidence="13">
    <location>
        <begin position="6191"/>
        <end position="6268"/>
    </location>
</feature>
<dbReference type="OrthoDB" id="9778690at2"/>
<evidence type="ECO:0000256" key="7">
    <source>
        <dbReference type="ARBA" id="ARBA00052442"/>
    </source>
</evidence>
<dbReference type="InterPro" id="IPR016036">
    <property type="entry name" value="Malonyl_transacylase_ACP-bd"/>
</dbReference>
<dbReference type="PROSITE" id="PS50075">
    <property type="entry name" value="CARRIER"/>
    <property type="match status" value="4"/>
</dbReference>
<dbReference type="SUPFAM" id="SSF47336">
    <property type="entry name" value="ACP-like"/>
    <property type="match status" value="4"/>
</dbReference>
<dbReference type="CDD" id="cd00833">
    <property type="entry name" value="PKS"/>
    <property type="match status" value="3"/>
</dbReference>
<dbReference type="Pfam" id="PF08659">
    <property type="entry name" value="KR"/>
    <property type="match status" value="3"/>
</dbReference>
<dbReference type="InterPro" id="IPR049552">
    <property type="entry name" value="PKS_DH_N"/>
</dbReference>
<dbReference type="SMART" id="SM00823">
    <property type="entry name" value="PKS_PP"/>
    <property type="match status" value="4"/>
</dbReference>
<dbReference type="FunFam" id="3.40.47.10:FF:000019">
    <property type="entry name" value="Polyketide synthase type I"/>
    <property type="match status" value="3"/>
</dbReference>
<dbReference type="SMART" id="SM00827">
    <property type="entry name" value="PKS_AT"/>
    <property type="match status" value="3"/>
</dbReference>
<feature type="domain" description="PKS/mFAS DH" evidence="15">
    <location>
        <begin position="1537"/>
        <end position="1817"/>
    </location>
</feature>
<feature type="domain" description="Carrier" evidence="13">
    <location>
        <begin position="561"/>
        <end position="636"/>
    </location>
</feature>
<dbReference type="PROSITE" id="PS00606">
    <property type="entry name" value="KS3_1"/>
    <property type="match status" value="3"/>
</dbReference>
<keyword evidence="17" id="KW-1185">Reference proteome</keyword>
<feature type="region of interest" description="C-terminal hotdog fold" evidence="12">
    <location>
        <begin position="3321"/>
        <end position="3460"/>
    </location>
</feature>
<evidence type="ECO:0000259" key="15">
    <source>
        <dbReference type="PROSITE" id="PS52019"/>
    </source>
</evidence>
<dbReference type="InterPro" id="IPR013154">
    <property type="entry name" value="ADH-like_N"/>
</dbReference>
<dbReference type="SUPFAM" id="SSF51735">
    <property type="entry name" value="NAD(P)-binding Rossmann-fold domains"/>
    <property type="match status" value="8"/>
</dbReference>
<feature type="domain" description="Ketosynthase family 3 (KS3)" evidence="14">
    <location>
        <begin position="2308"/>
        <end position="2731"/>
    </location>
</feature>
<dbReference type="InterPro" id="IPR049551">
    <property type="entry name" value="PKS_DH_C"/>
</dbReference>
<dbReference type="GO" id="GO:0008270">
    <property type="term" value="F:zinc ion binding"/>
    <property type="evidence" value="ECO:0007669"/>
    <property type="project" value="InterPro"/>
</dbReference>
<keyword evidence="1" id="KW-0596">Phosphopantetheine</keyword>
<dbReference type="Gene3D" id="3.40.50.11460">
    <property type="match status" value="1"/>
</dbReference>
<dbReference type="InterPro" id="IPR014043">
    <property type="entry name" value="Acyl_transferase_dom"/>
</dbReference>
<evidence type="ECO:0000313" key="17">
    <source>
        <dbReference type="Proteomes" id="UP000316639"/>
    </source>
</evidence>
<feature type="active site" description="Proton acceptor; for dehydratase activity" evidence="12">
    <location>
        <position position="5205"/>
    </location>
</feature>
<dbReference type="FunFam" id="3.40.50.720:FF:000209">
    <property type="entry name" value="Polyketide synthase Pks12"/>
    <property type="match status" value="2"/>
</dbReference>
<dbReference type="InterPro" id="IPR042099">
    <property type="entry name" value="ANL_N_sf"/>
</dbReference>
<dbReference type="Pfam" id="PF22953">
    <property type="entry name" value="SpnB_Rossmann"/>
    <property type="match status" value="3"/>
</dbReference>
<dbReference type="CDD" id="cd08956">
    <property type="entry name" value="KR_3_FAS_SDR_x"/>
    <property type="match status" value="3"/>
</dbReference>
<dbReference type="InterPro" id="IPR014030">
    <property type="entry name" value="Ketoacyl_synth_N"/>
</dbReference>
<comment type="catalytic activity">
    <reaction evidence="7">
        <text>6 (S)-methylmalonyl-CoA + propanoyl-CoA + 6 NADPH + 12 H(+) = 6-deoxyerythronolide B + 6 CO2 + 6 NADP(+) + 7 CoA + H2O</text>
        <dbReference type="Rhea" id="RHEA:23068"/>
        <dbReference type="ChEBI" id="CHEBI:15377"/>
        <dbReference type="ChEBI" id="CHEBI:15378"/>
        <dbReference type="ChEBI" id="CHEBI:16089"/>
        <dbReference type="ChEBI" id="CHEBI:16526"/>
        <dbReference type="ChEBI" id="CHEBI:57287"/>
        <dbReference type="ChEBI" id="CHEBI:57327"/>
        <dbReference type="ChEBI" id="CHEBI:57392"/>
        <dbReference type="ChEBI" id="CHEBI:57783"/>
        <dbReference type="ChEBI" id="CHEBI:58349"/>
        <dbReference type="EC" id="2.3.1.94"/>
    </reaction>
</comment>
<evidence type="ECO:0000256" key="5">
    <source>
        <dbReference type="ARBA" id="ARBA00023268"/>
    </source>
</evidence>
<evidence type="ECO:0000256" key="4">
    <source>
        <dbReference type="ARBA" id="ARBA00022737"/>
    </source>
</evidence>
<dbReference type="PROSITE" id="PS01162">
    <property type="entry name" value="QOR_ZETA_CRYSTAL"/>
    <property type="match status" value="1"/>
</dbReference>
<evidence type="ECO:0000259" key="14">
    <source>
        <dbReference type="PROSITE" id="PS52004"/>
    </source>
</evidence>
<feature type="active site" description="Proton donor; for dehydratase activity" evidence="12">
    <location>
        <position position="3380"/>
    </location>
</feature>
<dbReference type="InterPro" id="IPR057326">
    <property type="entry name" value="KR_dom"/>
</dbReference>
<feature type="region of interest" description="N-terminal hotdog fold" evidence="12">
    <location>
        <begin position="1537"/>
        <end position="1658"/>
    </location>
</feature>
<keyword evidence="6" id="KW-0012">Acyltransferase</keyword>
<evidence type="ECO:0000256" key="8">
    <source>
        <dbReference type="ARBA" id="ARBA00060158"/>
    </source>
</evidence>
<dbReference type="Pfam" id="PF16197">
    <property type="entry name" value="KAsynt_C_assoc"/>
    <property type="match status" value="3"/>
</dbReference>